<dbReference type="Proteomes" id="UP000095200">
    <property type="component" value="Unassembled WGS sequence"/>
</dbReference>
<accession>A0A194AL47</accession>
<comment type="caution">
    <text evidence="3">The sequence shown here is derived from an EMBL/GenBank/DDBJ whole genome shotgun (WGS) entry which is preliminary data.</text>
</comment>
<dbReference type="PANTHER" id="PTHR22911:SF79">
    <property type="entry name" value="MOBA-LIKE NTP TRANSFERASE DOMAIN-CONTAINING PROTEIN"/>
    <property type="match status" value="1"/>
</dbReference>
<feature type="transmembrane region" description="Helical" evidence="1">
    <location>
        <begin position="148"/>
        <end position="169"/>
    </location>
</feature>
<gene>
    <name evidence="3" type="ORF">DPF_2499</name>
</gene>
<dbReference type="RefSeq" id="WP_176724265.1">
    <property type="nucleotide sequence ID" value="NZ_BDFE01000020.1"/>
</dbReference>
<feature type="transmembrane region" description="Helical" evidence="1">
    <location>
        <begin position="92"/>
        <end position="114"/>
    </location>
</feature>
<proteinExistence type="predicted"/>
<keyword evidence="4" id="KW-1185">Reference proteome</keyword>
<dbReference type="SUPFAM" id="SSF103481">
    <property type="entry name" value="Multidrug resistance efflux transporter EmrE"/>
    <property type="match status" value="2"/>
</dbReference>
<dbReference type="GO" id="GO:0016020">
    <property type="term" value="C:membrane"/>
    <property type="evidence" value="ECO:0007669"/>
    <property type="project" value="InterPro"/>
</dbReference>
<sequence>MIIRGVLPVVAAATLWGCLGPFSKLAFSQGMDPLEVAFWRAGFGWIFFLAQAVWTRGYKIAPKDLPAITGFGFLGVTVFFGSYQIAVQNSGAALAAVLLYTAPAWVAILARLILGETLTSMKLVCVGLTIAGVAGVALGSSATQAIRVTPLGIAAGLVAGLSYALYYIFGKHYLNIYPTHTIFAYTLPVGLLGLLPWIHFHPMTPIGLAAVFFLGLATTFGAYTFYCIGLKHLDASKAAIVATLEPVVAGVMAYFWWGERFTLTGYLGISTILGAVLLLVYTDTKAA</sequence>
<dbReference type="InterPro" id="IPR000620">
    <property type="entry name" value="EamA_dom"/>
</dbReference>
<feature type="transmembrane region" description="Helical" evidence="1">
    <location>
        <begin position="181"/>
        <end position="200"/>
    </location>
</feature>
<evidence type="ECO:0000313" key="3">
    <source>
        <dbReference type="EMBL" id="GAU09766.1"/>
    </source>
</evidence>
<keyword evidence="1" id="KW-0472">Membrane</keyword>
<dbReference type="PANTHER" id="PTHR22911">
    <property type="entry name" value="ACYL-MALONYL CONDENSING ENZYME-RELATED"/>
    <property type="match status" value="1"/>
</dbReference>
<evidence type="ECO:0000313" key="4">
    <source>
        <dbReference type="Proteomes" id="UP000095200"/>
    </source>
</evidence>
<organism evidence="3 4">
    <name type="scientific">Desulfoplanes formicivorans</name>
    <dbReference type="NCBI Taxonomy" id="1592317"/>
    <lineage>
        <taxon>Bacteria</taxon>
        <taxon>Pseudomonadati</taxon>
        <taxon>Thermodesulfobacteriota</taxon>
        <taxon>Desulfovibrionia</taxon>
        <taxon>Desulfovibrionales</taxon>
        <taxon>Desulfoplanaceae</taxon>
        <taxon>Desulfoplanes</taxon>
    </lineage>
</organism>
<name>A0A194AL47_9BACT</name>
<evidence type="ECO:0000259" key="2">
    <source>
        <dbReference type="Pfam" id="PF00892"/>
    </source>
</evidence>
<feature type="transmembrane region" description="Helical" evidence="1">
    <location>
        <begin position="123"/>
        <end position="142"/>
    </location>
</feature>
<dbReference type="EMBL" id="BDFE01000020">
    <property type="protein sequence ID" value="GAU09766.1"/>
    <property type="molecule type" value="Genomic_DNA"/>
</dbReference>
<feature type="transmembrane region" description="Helical" evidence="1">
    <location>
        <begin position="38"/>
        <end position="55"/>
    </location>
</feature>
<keyword evidence="1" id="KW-1133">Transmembrane helix</keyword>
<feature type="transmembrane region" description="Helical" evidence="1">
    <location>
        <begin position="263"/>
        <end position="281"/>
    </location>
</feature>
<feature type="domain" description="EamA" evidence="2">
    <location>
        <begin position="4"/>
        <end position="136"/>
    </location>
</feature>
<dbReference type="Pfam" id="PF00892">
    <property type="entry name" value="EamA"/>
    <property type="match status" value="2"/>
</dbReference>
<feature type="transmembrane region" description="Helical" evidence="1">
    <location>
        <begin position="238"/>
        <end position="257"/>
    </location>
</feature>
<evidence type="ECO:0000256" key="1">
    <source>
        <dbReference type="SAM" id="Phobius"/>
    </source>
</evidence>
<feature type="domain" description="EamA" evidence="2">
    <location>
        <begin position="151"/>
        <end position="280"/>
    </location>
</feature>
<keyword evidence="1" id="KW-0812">Transmembrane</keyword>
<feature type="transmembrane region" description="Helical" evidence="1">
    <location>
        <begin position="206"/>
        <end position="226"/>
    </location>
</feature>
<reference evidence="4" key="1">
    <citation type="submission" date="2016-06" db="EMBL/GenBank/DDBJ databases">
        <title>Draft genome sequence of Desulfoplanes formicivorans strain Pf12B.</title>
        <authorList>
            <person name="Watanabe M."/>
            <person name="Kojima H."/>
            <person name="Fukui M."/>
        </authorList>
    </citation>
    <scope>NUCLEOTIDE SEQUENCE [LARGE SCALE GENOMIC DNA]</scope>
    <source>
        <strain evidence="4">Pf12B</strain>
    </source>
</reference>
<dbReference type="Gene3D" id="1.10.3730.20">
    <property type="match status" value="1"/>
</dbReference>
<protein>
    <submittedName>
        <fullName evidence="3">Membrane protein</fullName>
    </submittedName>
</protein>
<feature type="transmembrane region" description="Helical" evidence="1">
    <location>
        <begin position="67"/>
        <end position="86"/>
    </location>
</feature>
<dbReference type="AlphaFoldDB" id="A0A194AL47"/>
<dbReference type="InterPro" id="IPR037185">
    <property type="entry name" value="EmrE-like"/>
</dbReference>